<dbReference type="PRINTS" id="PR00483">
    <property type="entry name" value="BACPHPHTASE"/>
</dbReference>
<reference evidence="3 4" key="1">
    <citation type="submission" date="2019-10" db="EMBL/GenBank/DDBJ databases">
        <title>Corynebacterium sp novel species isolated from the respiratory tract of Marmot.</title>
        <authorList>
            <person name="Zhang G."/>
        </authorList>
    </citation>
    <scope>NUCLEOTIDE SEQUENCE [LARGE SCALE GENOMIC DNA]</scope>
    <source>
        <strain evidence="3 4">336</strain>
    </source>
</reference>
<dbReference type="PANTHER" id="PTHR14969">
    <property type="entry name" value="SPHINGOSINE-1-PHOSPHATE PHOSPHOHYDROLASE"/>
    <property type="match status" value="1"/>
</dbReference>
<dbReference type="InterPro" id="IPR036938">
    <property type="entry name" value="PAP2/HPO_sf"/>
</dbReference>
<dbReference type="Gene3D" id="1.20.144.10">
    <property type="entry name" value="Phosphatidic acid phosphatase type 2/haloperoxidase"/>
    <property type="match status" value="1"/>
</dbReference>
<dbReference type="Pfam" id="PF01569">
    <property type="entry name" value="PAP2"/>
    <property type="match status" value="1"/>
</dbReference>
<sequence>MLTPRPFNHPQINHPQRKPARLRAHSPAHKPVRAASAVIAALGLSLGLAAPAPAQAEGSIDSLRMPPLAGLETLPGYPVPVYYDGAPTPRPFPPEYLGGYISDVSSYCGGIYADVVKSFQDLRGNKELMRKNLDLTVQANNAAANDPAAIERAQRDAAVDQGGLLMAFSDALGDELGQAFRDALKDNRLPKTQYLLGNGYLARAGGVASSTLIEKELFGFDRPFVVAPDRIHRYESPERDFYKTSKSFPSGHTNQATWVTTLLAMALPEVGPQLLLRGAEAGYHRLVMGVHYPLDVIGGRMTGTAAAADRWNDPRMREALGQVRDEIRAELAWRTGKDVADVAAQQRPYRPTDAAVDTYTTYMTHGFAPVGATNAPMIVPQAAPDLLLPTFPDLSYEQRAEILRRTALTSGYPLDDQGPAGSWQRINLAAAMAADVTVNEDGNLAINP</sequence>
<evidence type="ECO:0000313" key="4">
    <source>
        <dbReference type="Proteomes" id="UP000436181"/>
    </source>
</evidence>
<accession>A0ABQ6VIQ7</accession>
<dbReference type="RefSeq" id="WP_151843833.1">
    <property type="nucleotide sequence ID" value="NZ_WBZJ01000001.1"/>
</dbReference>
<dbReference type="SUPFAM" id="SSF48317">
    <property type="entry name" value="Acid phosphatase/Vanadium-dependent haloperoxidase"/>
    <property type="match status" value="1"/>
</dbReference>
<evidence type="ECO:0000256" key="1">
    <source>
        <dbReference type="SAM" id="MobiDB-lite"/>
    </source>
</evidence>
<dbReference type="PANTHER" id="PTHR14969:SF13">
    <property type="entry name" value="AT30094P"/>
    <property type="match status" value="1"/>
</dbReference>
<organism evidence="3 4">
    <name type="scientific">Corynebacterium zhongnanshanii</name>
    <dbReference type="NCBI Taxonomy" id="2768834"/>
    <lineage>
        <taxon>Bacteria</taxon>
        <taxon>Bacillati</taxon>
        <taxon>Actinomycetota</taxon>
        <taxon>Actinomycetes</taxon>
        <taxon>Mycobacteriales</taxon>
        <taxon>Corynebacteriaceae</taxon>
        <taxon>Corynebacterium</taxon>
    </lineage>
</organism>
<dbReference type="EMBL" id="WBZJ01000001">
    <property type="protein sequence ID" value="KAB3523011.1"/>
    <property type="molecule type" value="Genomic_DNA"/>
</dbReference>
<feature type="domain" description="Phosphatidic acid phosphatase type 2/haloperoxidase" evidence="2">
    <location>
        <begin position="198"/>
        <end position="311"/>
    </location>
</feature>
<keyword evidence="4" id="KW-1185">Reference proteome</keyword>
<evidence type="ECO:0000313" key="3">
    <source>
        <dbReference type="EMBL" id="KAB3523011.1"/>
    </source>
</evidence>
<evidence type="ECO:0000259" key="2">
    <source>
        <dbReference type="SMART" id="SM00014"/>
    </source>
</evidence>
<comment type="caution">
    <text evidence="3">The sequence shown here is derived from an EMBL/GenBank/DDBJ whole genome shotgun (WGS) entry which is preliminary data.</text>
</comment>
<feature type="compositionally biased region" description="Basic residues" evidence="1">
    <location>
        <begin position="15"/>
        <end position="27"/>
    </location>
</feature>
<gene>
    <name evidence="3" type="ORF">F8377_02275</name>
</gene>
<dbReference type="SMART" id="SM00014">
    <property type="entry name" value="acidPPc"/>
    <property type="match status" value="1"/>
</dbReference>
<dbReference type="Proteomes" id="UP000436181">
    <property type="component" value="Unassembled WGS sequence"/>
</dbReference>
<protein>
    <submittedName>
        <fullName evidence="3">Phosphatase PAP2 family protein</fullName>
    </submittedName>
</protein>
<dbReference type="InterPro" id="IPR001011">
    <property type="entry name" value="Acid_Pase_classA_bac"/>
</dbReference>
<feature type="region of interest" description="Disordered" evidence="1">
    <location>
        <begin position="1"/>
        <end position="27"/>
    </location>
</feature>
<name>A0ABQ6VIQ7_9CORY</name>
<proteinExistence type="predicted"/>
<dbReference type="InterPro" id="IPR000326">
    <property type="entry name" value="PAP2/HPO"/>
</dbReference>